<dbReference type="SUPFAM" id="SSF103473">
    <property type="entry name" value="MFS general substrate transporter"/>
    <property type="match status" value="1"/>
</dbReference>
<reference evidence="14" key="2">
    <citation type="submission" date="2020-09" db="EMBL/GenBank/DDBJ databases">
        <authorList>
            <person name="Sun Q."/>
            <person name="Ohkuma M."/>
        </authorList>
    </citation>
    <scope>NUCLEOTIDE SEQUENCE</scope>
    <source>
        <strain evidence="14">JCM 3035</strain>
    </source>
</reference>
<dbReference type="SUPFAM" id="SSF49478">
    <property type="entry name" value="Cna protein B-type domain"/>
    <property type="match status" value="1"/>
</dbReference>
<evidence type="ECO:0000256" key="9">
    <source>
        <dbReference type="ARBA" id="ARBA00023251"/>
    </source>
</evidence>
<dbReference type="GO" id="GO:0030246">
    <property type="term" value="F:carbohydrate binding"/>
    <property type="evidence" value="ECO:0007669"/>
    <property type="project" value="InterPro"/>
</dbReference>
<dbReference type="InterPro" id="IPR008969">
    <property type="entry name" value="CarboxyPept-like_regulatory"/>
</dbReference>
<sequence>MPVTAVSTAPTPASAAPQPRGLRANPWLTLIAVAFGLFMVGLDGSVVSIANAEIARDLNATTAELQWVTNSYLLALAAALILGGKLGDRFGRRTLYLVGVVGFTIASVAIGLVGSVEGVIAFRAVQGLFGAMLMPNTLALLRAVFPPKKFGMAVGIWAMISSVSTALGPIVGGLLVEHVNWESVFYINAPIGVIALVFGLVVLPQSRNEAAASEKFDVPGVVLLALGLLAVVFGVVKGETWGWTSAGTLGAIVGGLVVLVLFGWYETRVAHPLLPMRLFRNPALTIGTVVTALNFFILLGVIFFVMLYLQNVRGFTPVEAGVRTLPLSLVSMLASPLGAKLTEKFGPRLTMPLGMVLQAGAAFAMLAWSADSSYATMWPPFAALGLGVGMVMAASSDAIVGNAPVKDGGVAGGLQATSLQIGGALGTSVLVSIISSRVGSTLTDSLTDAGVPGSVAARLEEAKDAVAMGVAPVTDTMPVQLRAAVTEGSQTAFMNGVHTAVLVTGVLALVGAALAALGLRRRGDDEKVPDPVASSDTRAVGTPDQPLSAAVPAATASVPAEVPSVGGTPVGGHVRSAESAPVPRAAVTLVSLGGRQLGRAVAGPDGSYQVDVPGVGSYVLIASADGYQPQASTVVVAGEPVSYDILLSGTSSLLGTVRSADTKEPVVGALMVAADVRGEVIATGLTGTDGVFTFAELVPGQVTLAVTAVGYRPVALPVEVAVQGVTRSEVELSSGSRVQGVVTAAGRPLNDARVTLVDTAGNVVATATTGEDGGYAFTDLDGGEYSVMATGYPPRATHLTVHGSGVDGHDIELSHQGE</sequence>
<dbReference type="InterPro" id="IPR013783">
    <property type="entry name" value="Ig-like_fold"/>
</dbReference>
<evidence type="ECO:0000256" key="7">
    <source>
        <dbReference type="ARBA" id="ARBA00022989"/>
    </source>
</evidence>
<evidence type="ECO:0000256" key="10">
    <source>
        <dbReference type="ARBA" id="ARBA00030238"/>
    </source>
</evidence>
<evidence type="ECO:0000256" key="6">
    <source>
        <dbReference type="ARBA" id="ARBA00022692"/>
    </source>
</evidence>
<feature type="transmembrane region" description="Helical" evidence="12">
    <location>
        <begin position="153"/>
        <end position="172"/>
    </location>
</feature>
<dbReference type="Gene3D" id="2.60.40.1120">
    <property type="entry name" value="Carboxypeptidase-like, regulatory domain"/>
    <property type="match status" value="2"/>
</dbReference>
<keyword evidence="6 12" id="KW-0812">Transmembrane</keyword>
<dbReference type="PANTHER" id="PTHR42718">
    <property type="entry name" value="MAJOR FACILITATOR SUPERFAMILY MULTIDRUG TRANSPORTER MFSC"/>
    <property type="match status" value="1"/>
</dbReference>
<dbReference type="Proteomes" id="UP000637788">
    <property type="component" value="Unassembled WGS sequence"/>
</dbReference>
<feature type="transmembrane region" description="Helical" evidence="12">
    <location>
        <begin position="351"/>
        <end position="369"/>
    </location>
</feature>
<accession>A0A917QPK3</accession>
<evidence type="ECO:0000256" key="11">
    <source>
        <dbReference type="SAM" id="MobiDB-lite"/>
    </source>
</evidence>
<name>A0A917QPK3_9ACTN</name>
<dbReference type="EC" id="3.2.1.1" evidence="3"/>
<evidence type="ECO:0000256" key="4">
    <source>
        <dbReference type="ARBA" id="ARBA00022448"/>
    </source>
</evidence>
<dbReference type="GO" id="GO:0005886">
    <property type="term" value="C:plasma membrane"/>
    <property type="evidence" value="ECO:0007669"/>
    <property type="project" value="UniProtKB-SubCell"/>
</dbReference>
<feature type="transmembrane region" description="Helical" evidence="12">
    <location>
        <begin position="381"/>
        <end position="400"/>
    </location>
</feature>
<comment type="subcellular location">
    <subcellularLocation>
        <location evidence="2">Cell membrane</location>
        <topology evidence="2">Multi-pass membrane protein</topology>
    </subcellularLocation>
</comment>
<evidence type="ECO:0000256" key="1">
    <source>
        <dbReference type="ARBA" id="ARBA00000548"/>
    </source>
</evidence>
<dbReference type="PANTHER" id="PTHR42718:SF42">
    <property type="entry name" value="EXPORT PROTEIN"/>
    <property type="match status" value="1"/>
</dbReference>
<dbReference type="SUPFAM" id="SSF49452">
    <property type="entry name" value="Starch-binding domain-like"/>
    <property type="match status" value="1"/>
</dbReference>
<dbReference type="CDD" id="cd17321">
    <property type="entry name" value="MFS_MMR_MDR_like"/>
    <property type="match status" value="1"/>
</dbReference>
<dbReference type="Gene3D" id="2.60.40.10">
    <property type="entry name" value="Immunoglobulins"/>
    <property type="match status" value="1"/>
</dbReference>
<reference evidence="14" key="1">
    <citation type="journal article" date="2014" name="Int. J. Syst. Evol. Microbiol.">
        <title>Complete genome sequence of Corynebacterium casei LMG S-19264T (=DSM 44701T), isolated from a smear-ripened cheese.</title>
        <authorList>
            <consortium name="US DOE Joint Genome Institute (JGI-PGF)"/>
            <person name="Walter F."/>
            <person name="Albersmeier A."/>
            <person name="Kalinowski J."/>
            <person name="Ruckert C."/>
        </authorList>
    </citation>
    <scope>NUCLEOTIDE SEQUENCE</scope>
    <source>
        <strain evidence="14">JCM 3035</strain>
    </source>
</reference>
<protein>
    <recommendedName>
        <fullName evidence="3">alpha-amylase</fullName>
        <ecNumber evidence="3">3.2.1.1</ecNumber>
    </recommendedName>
    <alternativeName>
        <fullName evidence="10">1,4-alpha-D-glucan glucanohydrolase</fullName>
    </alternativeName>
</protein>
<dbReference type="Pfam" id="PF13620">
    <property type="entry name" value="CarboxypepD_reg"/>
    <property type="match status" value="3"/>
</dbReference>
<dbReference type="GO" id="GO:0022857">
    <property type="term" value="F:transmembrane transporter activity"/>
    <property type="evidence" value="ECO:0007669"/>
    <property type="project" value="InterPro"/>
</dbReference>
<keyword evidence="9" id="KW-0046">Antibiotic resistance</keyword>
<dbReference type="RefSeq" id="WP_189321879.1">
    <property type="nucleotide sequence ID" value="NZ_BMPQ01000005.1"/>
</dbReference>
<dbReference type="NCBIfam" id="TIGR00711">
    <property type="entry name" value="efflux_EmrB"/>
    <property type="match status" value="1"/>
</dbReference>
<evidence type="ECO:0000313" key="14">
    <source>
        <dbReference type="EMBL" id="GGK62645.1"/>
    </source>
</evidence>
<keyword evidence="5" id="KW-1003">Cell membrane</keyword>
<feature type="transmembrane region" description="Helical" evidence="12">
    <location>
        <begin position="184"/>
        <end position="204"/>
    </location>
</feature>
<feature type="region of interest" description="Disordered" evidence="11">
    <location>
        <begin position="523"/>
        <end position="546"/>
    </location>
</feature>
<keyword evidence="7 12" id="KW-1133">Transmembrane helix</keyword>
<evidence type="ECO:0000256" key="12">
    <source>
        <dbReference type="SAM" id="Phobius"/>
    </source>
</evidence>
<proteinExistence type="predicted"/>
<dbReference type="EMBL" id="BMPQ01000005">
    <property type="protein sequence ID" value="GGK62645.1"/>
    <property type="molecule type" value="Genomic_DNA"/>
</dbReference>
<evidence type="ECO:0000313" key="15">
    <source>
        <dbReference type="Proteomes" id="UP000637788"/>
    </source>
</evidence>
<keyword evidence="8 12" id="KW-0472">Membrane</keyword>
<feature type="transmembrane region" description="Helical" evidence="12">
    <location>
        <begin position="216"/>
        <end position="236"/>
    </location>
</feature>
<comment type="catalytic activity">
    <reaction evidence="1">
        <text>Endohydrolysis of (1-&gt;4)-alpha-D-glucosidic linkages in polysaccharides containing three or more (1-&gt;4)-alpha-linked D-glucose units.</text>
        <dbReference type="EC" id="3.2.1.1"/>
    </reaction>
</comment>
<evidence type="ECO:0000256" key="2">
    <source>
        <dbReference type="ARBA" id="ARBA00004651"/>
    </source>
</evidence>
<dbReference type="PROSITE" id="PS50850">
    <property type="entry name" value="MFS"/>
    <property type="match status" value="1"/>
</dbReference>
<feature type="transmembrane region" description="Helical" evidence="12">
    <location>
        <begin position="286"/>
        <end position="308"/>
    </location>
</feature>
<evidence type="ECO:0000259" key="13">
    <source>
        <dbReference type="PROSITE" id="PS50850"/>
    </source>
</evidence>
<feature type="transmembrane region" description="Helical" evidence="12">
    <location>
        <begin position="95"/>
        <end position="114"/>
    </location>
</feature>
<organism evidence="14 15">
    <name type="scientific">Streptomyces flaveus</name>
    <dbReference type="NCBI Taxonomy" id="66370"/>
    <lineage>
        <taxon>Bacteria</taxon>
        <taxon>Bacillati</taxon>
        <taxon>Actinomycetota</taxon>
        <taxon>Actinomycetes</taxon>
        <taxon>Kitasatosporales</taxon>
        <taxon>Streptomycetaceae</taxon>
        <taxon>Streptomyces</taxon>
        <taxon>Streptomyces aurantiacus group</taxon>
    </lineage>
</organism>
<feature type="domain" description="Major facilitator superfamily (MFS) profile" evidence="13">
    <location>
        <begin position="29"/>
        <end position="523"/>
    </location>
</feature>
<dbReference type="Pfam" id="PF07690">
    <property type="entry name" value="MFS_1"/>
    <property type="match status" value="1"/>
</dbReference>
<dbReference type="GO" id="GO:0005975">
    <property type="term" value="P:carbohydrate metabolic process"/>
    <property type="evidence" value="ECO:0007669"/>
    <property type="project" value="UniProtKB-ARBA"/>
</dbReference>
<comment type="caution">
    <text evidence="14">The sequence shown here is derived from an EMBL/GenBank/DDBJ whole genome shotgun (WGS) entry which is preliminary data.</text>
</comment>
<dbReference type="InterPro" id="IPR013784">
    <property type="entry name" value="Carb-bd-like_fold"/>
</dbReference>
<dbReference type="Gene3D" id="1.20.1720.10">
    <property type="entry name" value="Multidrug resistance protein D"/>
    <property type="match status" value="1"/>
</dbReference>
<evidence type="ECO:0000256" key="5">
    <source>
        <dbReference type="ARBA" id="ARBA00022475"/>
    </source>
</evidence>
<feature type="transmembrane region" description="Helical" evidence="12">
    <location>
        <begin position="65"/>
        <end position="83"/>
    </location>
</feature>
<dbReference type="Gene3D" id="1.20.1250.20">
    <property type="entry name" value="MFS general substrate transporter like domains"/>
    <property type="match status" value="1"/>
</dbReference>
<feature type="transmembrane region" description="Helical" evidence="12">
    <location>
        <begin position="242"/>
        <end position="265"/>
    </location>
</feature>
<dbReference type="AlphaFoldDB" id="A0A917QPK3"/>
<keyword evidence="15" id="KW-1185">Reference proteome</keyword>
<dbReference type="InterPro" id="IPR020846">
    <property type="entry name" value="MFS_dom"/>
</dbReference>
<feature type="transmembrane region" description="Helical" evidence="12">
    <location>
        <begin position="497"/>
        <end position="519"/>
    </location>
</feature>
<dbReference type="InterPro" id="IPR036259">
    <property type="entry name" value="MFS_trans_sf"/>
</dbReference>
<keyword evidence="4" id="KW-0813">Transport</keyword>
<dbReference type="SUPFAM" id="SSF49464">
    <property type="entry name" value="Carboxypeptidase regulatory domain-like"/>
    <property type="match status" value="1"/>
</dbReference>
<dbReference type="InterPro" id="IPR004638">
    <property type="entry name" value="EmrB-like"/>
</dbReference>
<dbReference type="GO" id="GO:0004556">
    <property type="term" value="F:alpha-amylase activity"/>
    <property type="evidence" value="ECO:0007669"/>
    <property type="project" value="UniProtKB-EC"/>
</dbReference>
<dbReference type="InterPro" id="IPR011701">
    <property type="entry name" value="MFS"/>
</dbReference>
<feature type="transmembrane region" description="Helical" evidence="12">
    <location>
        <begin position="120"/>
        <end position="141"/>
    </location>
</feature>
<gene>
    <name evidence="14" type="ORF">GCM10010094_24160</name>
</gene>
<evidence type="ECO:0000256" key="8">
    <source>
        <dbReference type="ARBA" id="ARBA00023136"/>
    </source>
</evidence>
<dbReference type="GO" id="GO:0046677">
    <property type="term" value="P:response to antibiotic"/>
    <property type="evidence" value="ECO:0007669"/>
    <property type="project" value="UniProtKB-KW"/>
</dbReference>
<feature type="transmembrane region" description="Helical" evidence="12">
    <location>
        <begin position="27"/>
        <end position="50"/>
    </location>
</feature>
<evidence type="ECO:0000256" key="3">
    <source>
        <dbReference type="ARBA" id="ARBA00012595"/>
    </source>
</evidence>